<protein>
    <submittedName>
        <fullName evidence="2">Uncharacterized protein</fullName>
    </submittedName>
</protein>
<gene>
    <name evidence="2" type="ORF">J2751_000126</name>
</gene>
<dbReference type="EMBL" id="JAGGKQ010000001">
    <property type="protein sequence ID" value="MBP1921143.1"/>
    <property type="molecule type" value="Genomic_DNA"/>
</dbReference>
<organism evidence="2 3">
    <name type="scientific">Halorubrum alkaliphilum</name>
    <dbReference type="NCBI Taxonomy" id="261290"/>
    <lineage>
        <taxon>Archaea</taxon>
        <taxon>Methanobacteriati</taxon>
        <taxon>Methanobacteriota</taxon>
        <taxon>Stenosarchaea group</taxon>
        <taxon>Halobacteria</taxon>
        <taxon>Halobacteriales</taxon>
        <taxon>Haloferacaceae</taxon>
        <taxon>Halorubrum</taxon>
    </lineage>
</organism>
<keyword evidence="1" id="KW-0472">Membrane</keyword>
<comment type="caution">
    <text evidence="2">The sequence shown here is derived from an EMBL/GenBank/DDBJ whole genome shotgun (WGS) entry which is preliminary data.</text>
</comment>
<evidence type="ECO:0000313" key="3">
    <source>
        <dbReference type="Proteomes" id="UP000823588"/>
    </source>
</evidence>
<feature type="transmembrane region" description="Helical" evidence="1">
    <location>
        <begin position="37"/>
        <end position="60"/>
    </location>
</feature>
<name>A0A8T4GAM7_9EURY</name>
<dbReference type="Proteomes" id="UP000823588">
    <property type="component" value="Unassembled WGS sequence"/>
</dbReference>
<evidence type="ECO:0000256" key="1">
    <source>
        <dbReference type="SAM" id="Phobius"/>
    </source>
</evidence>
<dbReference type="AlphaFoldDB" id="A0A8T4GAM7"/>
<evidence type="ECO:0000313" key="2">
    <source>
        <dbReference type="EMBL" id="MBP1921143.1"/>
    </source>
</evidence>
<reference evidence="2" key="1">
    <citation type="submission" date="2021-03" db="EMBL/GenBank/DDBJ databases">
        <title>Genomic Encyclopedia of Type Strains, Phase IV (KMG-IV): sequencing the most valuable type-strain genomes for metagenomic binning, comparative biology and taxonomic classification.</title>
        <authorList>
            <person name="Goeker M."/>
        </authorList>
    </citation>
    <scope>NUCLEOTIDE SEQUENCE</scope>
    <source>
        <strain evidence="2">DSM 23564</strain>
    </source>
</reference>
<keyword evidence="1" id="KW-1133">Transmembrane helix</keyword>
<proteinExistence type="predicted"/>
<feature type="transmembrane region" description="Helical" evidence="1">
    <location>
        <begin position="12"/>
        <end position="31"/>
    </location>
</feature>
<sequence>MSTRTPSYRTLRLLCGNAVGMVAFLSAYVVARDPIVALAAGLVVGGIGYTASVVVVEYAAGEGKD</sequence>
<dbReference type="RefSeq" id="WP_209482525.1">
    <property type="nucleotide sequence ID" value="NZ_JAGGKQ010000001.1"/>
</dbReference>
<accession>A0A8T4GAM7</accession>
<dbReference type="OrthoDB" id="329046at2157"/>
<keyword evidence="1" id="KW-0812">Transmembrane</keyword>
<keyword evidence="3" id="KW-1185">Reference proteome</keyword>